<protein>
    <submittedName>
        <fullName evidence="2">Uncharacterized protein</fullName>
    </submittedName>
</protein>
<dbReference type="AlphaFoldDB" id="A0A0C3BM24"/>
<proteinExistence type="predicted"/>
<feature type="compositionally biased region" description="Basic and acidic residues" evidence="1">
    <location>
        <begin position="316"/>
        <end position="330"/>
    </location>
</feature>
<dbReference type="InParanoid" id="A0A0C3BM24"/>
<feature type="region of interest" description="Disordered" evidence="1">
    <location>
        <begin position="316"/>
        <end position="352"/>
    </location>
</feature>
<keyword evidence="3" id="KW-1185">Reference proteome</keyword>
<reference evidence="2 3" key="1">
    <citation type="submission" date="2014-04" db="EMBL/GenBank/DDBJ databases">
        <authorList>
            <consortium name="DOE Joint Genome Institute"/>
            <person name="Kuo A."/>
            <person name="Tarkka M."/>
            <person name="Buscot F."/>
            <person name="Kohler A."/>
            <person name="Nagy L.G."/>
            <person name="Floudas D."/>
            <person name="Copeland A."/>
            <person name="Barry K.W."/>
            <person name="Cichocki N."/>
            <person name="Veneault-Fourrey C."/>
            <person name="LaButti K."/>
            <person name="Lindquist E.A."/>
            <person name="Lipzen A."/>
            <person name="Lundell T."/>
            <person name="Morin E."/>
            <person name="Murat C."/>
            <person name="Sun H."/>
            <person name="Tunlid A."/>
            <person name="Henrissat B."/>
            <person name="Grigoriev I.V."/>
            <person name="Hibbett D.S."/>
            <person name="Martin F."/>
            <person name="Nordberg H.P."/>
            <person name="Cantor M.N."/>
            <person name="Hua S.X."/>
        </authorList>
    </citation>
    <scope>NUCLEOTIDE SEQUENCE [LARGE SCALE GENOMIC DNA]</scope>
    <source>
        <strain evidence="2 3">F 1598</strain>
    </source>
</reference>
<gene>
    <name evidence="2" type="ORF">PILCRDRAFT_815055</name>
</gene>
<feature type="compositionally biased region" description="Acidic residues" evidence="1">
    <location>
        <begin position="335"/>
        <end position="352"/>
    </location>
</feature>
<accession>A0A0C3BM24</accession>
<sequence length="352" mass="40026">MDEDKSGLELAKSAFTLVQPNAGASEQLWDAYTAERLAVQESFNTVLLSIDEENMDEENEYEEMGDQVIAIAISDAVHELEDELGLPHDSLLSGTSILFEDSSFEEEDQPRTVRLLTRVYSIYSPNSVDLHLTYHSRSRMESIEWFIGLGYKINTRPSPNKLPKSSDIFRQIGLSNGSEFSFSMYNGNGWNTFYKAAFDDEMGFSGRRWKRYEVKEVGLYEDGLRDVHDALLGPHTCMENEPPQNPETENTKRKRLVQTARLLLACVGISCSIGTQDSETDQMPGRRGLDWDLEGIPRWFAREVRKAAGFQLDRDAEEARKHAQSVKEETQGLYSDDDEAGSSDMFDDEYEF</sequence>
<name>A0A0C3BM24_PILCF</name>
<dbReference type="EMBL" id="KN832979">
    <property type="protein sequence ID" value="KIM87528.1"/>
    <property type="molecule type" value="Genomic_DNA"/>
</dbReference>
<evidence type="ECO:0000256" key="1">
    <source>
        <dbReference type="SAM" id="MobiDB-lite"/>
    </source>
</evidence>
<organism evidence="2 3">
    <name type="scientific">Piloderma croceum (strain F 1598)</name>
    <dbReference type="NCBI Taxonomy" id="765440"/>
    <lineage>
        <taxon>Eukaryota</taxon>
        <taxon>Fungi</taxon>
        <taxon>Dikarya</taxon>
        <taxon>Basidiomycota</taxon>
        <taxon>Agaricomycotina</taxon>
        <taxon>Agaricomycetes</taxon>
        <taxon>Agaricomycetidae</taxon>
        <taxon>Atheliales</taxon>
        <taxon>Atheliaceae</taxon>
        <taxon>Piloderma</taxon>
    </lineage>
</organism>
<evidence type="ECO:0000313" key="2">
    <source>
        <dbReference type="EMBL" id="KIM87528.1"/>
    </source>
</evidence>
<dbReference type="OrthoDB" id="3012326at2759"/>
<evidence type="ECO:0000313" key="3">
    <source>
        <dbReference type="Proteomes" id="UP000054166"/>
    </source>
</evidence>
<dbReference type="Proteomes" id="UP000054166">
    <property type="component" value="Unassembled WGS sequence"/>
</dbReference>
<reference evidence="3" key="2">
    <citation type="submission" date="2015-01" db="EMBL/GenBank/DDBJ databases">
        <title>Evolutionary Origins and Diversification of the Mycorrhizal Mutualists.</title>
        <authorList>
            <consortium name="DOE Joint Genome Institute"/>
            <consortium name="Mycorrhizal Genomics Consortium"/>
            <person name="Kohler A."/>
            <person name="Kuo A."/>
            <person name="Nagy L.G."/>
            <person name="Floudas D."/>
            <person name="Copeland A."/>
            <person name="Barry K.W."/>
            <person name="Cichocki N."/>
            <person name="Veneault-Fourrey C."/>
            <person name="LaButti K."/>
            <person name="Lindquist E.A."/>
            <person name="Lipzen A."/>
            <person name="Lundell T."/>
            <person name="Morin E."/>
            <person name="Murat C."/>
            <person name="Riley R."/>
            <person name="Ohm R."/>
            <person name="Sun H."/>
            <person name="Tunlid A."/>
            <person name="Henrissat B."/>
            <person name="Grigoriev I.V."/>
            <person name="Hibbett D.S."/>
            <person name="Martin F."/>
        </authorList>
    </citation>
    <scope>NUCLEOTIDE SEQUENCE [LARGE SCALE GENOMIC DNA]</scope>
    <source>
        <strain evidence="3">F 1598</strain>
    </source>
</reference>
<dbReference type="HOGENOM" id="CLU_762888_0_0_1"/>